<feature type="transmembrane region" description="Helical" evidence="8">
    <location>
        <begin position="315"/>
        <end position="336"/>
    </location>
</feature>
<evidence type="ECO:0000313" key="11">
    <source>
        <dbReference type="Proteomes" id="UP000789508"/>
    </source>
</evidence>
<dbReference type="Gene3D" id="1.10.3430.10">
    <property type="entry name" value="Ammonium transporter AmtB like domains"/>
    <property type="match status" value="1"/>
</dbReference>
<comment type="caution">
    <text evidence="10">The sequence shown here is derived from an EMBL/GenBank/DDBJ whole genome shotgun (WGS) entry which is preliminary data.</text>
</comment>
<feature type="transmembrane region" description="Helical" evidence="8">
    <location>
        <begin position="128"/>
        <end position="151"/>
    </location>
</feature>
<protein>
    <recommendedName>
        <fullName evidence="8">Ammonium transporter</fullName>
    </recommendedName>
</protein>
<dbReference type="EMBL" id="CAJVPS010000788">
    <property type="protein sequence ID" value="CAG8509112.1"/>
    <property type="molecule type" value="Genomic_DNA"/>
</dbReference>
<dbReference type="AlphaFoldDB" id="A0A9N9F4G9"/>
<feature type="transmembrane region" description="Helical" evidence="8">
    <location>
        <begin position="12"/>
        <end position="33"/>
    </location>
</feature>
<feature type="transmembrane region" description="Helical" evidence="8">
    <location>
        <begin position="199"/>
        <end position="219"/>
    </location>
</feature>
<evidence type="ECO:0000256" key="8">
    <source>
        <dbReference type="RuleBase" id="RU362002"/>
    </source>
</evidence>
<feature type="transmembrane region" description="Helical" evidence="8">
    <location>
        <begin position="363"/>
        <end position="386"/>
    </location>
</feature>
<reference evidence="10" key="1">
    <citation type="submission" date="2021-06" db="EMBL/GenBank/DDBJ databases">
        <authorList>
            <person name="Kallberg Y."/>
            <person name="Tangrot J."/>
            <person name="Rosling A."/>
        </authorList>
    </citation>
    <scope>NUCLEOTIDE SEQUENCE</scope>
    <source>
        <strain evidence="10">FL130A</strain>
    </source>
</reference>
<evidence type="ECO:0000256" key="6">
    <source>
        <dbReference type="ARBA" id="ARBA00023136"/>
    </source>
</evidence>
<keyword evidence="11" id="KW-1185">Reference proteome</keyword>
<dbReference type="FunFam" id="1.10.3430.10:FF:000003">
    <property type="entry name" value="Ammonium transporter"/>
    <property type="match status" value="1"/>
</dbReference>
<feature type="transmembrane region" description="Helical" evidence="8">
    <location>
        <begin position="231"/>
        <end position="252"/>
    </location>
</feature>
<name>A0A9N9F4G9_9GLOM</name>
<dbReference type="PROSITE" id="PS01219">
    <property type="entry name" value="AMMONIUM_TRANSP"/>
    <property type="match status" value="1"/>
</dbReference>
<dbReference type="Proteomes" id="UP000789508">
    <property type="component" value="Unassembled WGS sequence"/>
</dbReference>
<dbReference type="InterPro" id="IPR018047">
    <property type="entry name" value="Ammonium_transpt_CS"/>
</dbReference>
<proteinExistence type="inferred from homology"/>
<evidence type="ECO:0000256" key="2">
    <source>
        <dbReference type="ARBA" id="ARBA00005887"/>
    </source>
</evidence>
<dbReference type="PANTHER" id="PTHR43029:SF10">
    <property type="entry name" value="AMMONIUM TRANSPORTER MEP2"/>
    <property type="match status" value="1"/>
</dbReference>
<keyword evidence="7 8" id="KW-0924">Ammonia transport</keyword>
<feature type="transmembrane region" description="Helical" evidence="8">
    <location>
        <begin position="171"/>
        <end position="187"/>
    </location>
</feature>
<keyword evidence="5 8" id="KW-1133">Transmembrane helix</keyword>
<dbReference type="InterPro" id="IPR001905">
    <property type="entry name" value="Ammonium_transpt"/>
</dbReference>
<keyword evidence="3 8" id="KW-0813">Transport</keyword>
<dbReference type="InterPro" id="IPR029020">
    <property type="entry name" value="Ammonium/urea_transptr"/>
</dbReference>
<keyword evidence="4 8" id="KW-0812">Transmembrane</keyword>
<evidence type="ECO:0000256" key="3">
    <source>
        <dbReference type="ARBA" id="ARBA00022448"/>
    </source>
</evidence>
<sequence length="454" mass="49245">MDPNEKFETADIGFVLLATAQVFLMVPGIGYFYSGMARSKNALSLILLCILSTAVVNFQWWFWGYSLTYSITGGNFIGNLDNMFYRGVLGGRLQGNPVPDLVFANFQCMFAALTPALAIGAAAERNRLLPTLIFIFIWTTLVYDVIAHWTWATNGWANKIGSVDFAGGTPVHIASGAAALAYSMVLGKRNGHGMEEFRPHNISSIALGTVFLWFGWFGFNGGSALSANLRAANALSVTNLAAATGGLSWMLLDYRLERKLSMLSFCSGVISGLVTITPAAGYVSPASAVLFGFLGGVICNMSVKLKHFLAIDDALDVFAVHGVGGLLGNALTGIFGQKSISQYDGSTGFNGGWLDGHWAQLGYQMAGSVAGLVYSFSVTYFILFILNKIPGLALRIDPESEKKGLDETEMGEVAFYHTTRLVATNPRTGELRVIRDSSMFHENDIPMERIERRY</sequence>
<dbReference type="OrthoDB" id="534912at2759"/>
<dbReference type="PANTHER" id="PTHR43029">
    <property type="entry name" value="AMMONIUM TRANSPORTER MEP2"/>
    <property type="match status" value="1"/>
</dbReference>
<dbReference type="InterPro" id="IPR024041">
    <property type="entry name" value="NH4_transpt_AmtB-like_dom"/>
</dbReference>
<keyword evidence="6 8" id="KW-0472">Membrane</keyword>
<feature type="transmembrane region" description="Helical" evidence="8">
    <location>
        <begin position="45"/>
        <end position="63"/>
    </location>
</feature>
<feature type="domain" description="Ammonium transporter AmtB-like" evidence="9">
    <location>
        <begin position="14"/>
        <end position="414"/>
    </location>
</feature>
<evidence type="ECO:0000256" key="1">
    <source>
        <dbReference type="ARBA" id="ARBA00004141"/>
    </source>
</evidence>
<feature type="transmembrane region" description="Helical" evidence="8">
    <location>
        <begin position="259"/>
        <end position="276"/>
    </location>
</feature>
<evidence type="ECO:0000256" key="5">
    <source>
        <dbReference type="ARBA" id="ARBA00022989"/>
    </source>
</evidence>
<accession>A0A9N9F4G9</accession>
<comment type="similarity">
    <text evidence="2 8">Belongs to the ammonia transporter channel (TC 1.A.11.2) family.</text>
</comment>
<dbReference type="SUPFAM" id="SSF111352">
    <property type="entry name" value="Ammonium transporter"/>
    <property type="match status" value="1"/>
</dbReference>
<evidence type="ECO:0000313" key="10">
    <source>
        <dbReference type="EMBL" id="CAG8509112.1"/>
    </source>
</evidence>
<feature type="transmembrane region" description="Helical" evidence="8">
    <location>
        <begin position="101"/>
        <end position="121"/>
    </location>
</feature>
<dbReference type="NCBIfam" id="TIGR00836">
    <property type="entry name" value="amt"/>
    <property type="match status" value="1"/>
</dbReference>
<dbReference type="Pfam" id="PF00909">
    <property type="entry name" value="Ammonium_transp"/>
    <property type="match status" value="1"/>
</dbReference>
<evidence type="ECO:0000259" key="9">
    <source>
        <dbReference type="Pfam" id="PF00909"/>
    </source>
</evidence>
<comment type="subcellular location">
    <subcellularLocation>
        <location evidence="8">Cell membrane</location>
        <topology evidence="8">Multi-pass membrane protein</topology>
    </subcellularLocation>
    <subcellularLocation>
        <location evidence="1">Membrane</location>
        <topology evidence="1">Multi-pass membrane protein</topology>
    </subcellularLocation>
</comment>
<evidence type="ECO:0000256" key="7">
    <source>
        <dbReference type="ARBA" id="ARBA00023177"/>
    </source>
</evidence>
<organism evidence="10 11">
    <name type="scientific">Ambispora leptoticha</name>
    <dbReference type="NCBI Taxonomy" id="144679"/>
    <lineage>
        <taxon>Eukaryota</taxon>
        <taxon>Fungi</taxon>
        <taxon>Fungi incertae sedis</taxon>
        <taxon>Mucoromycota</taxon>
        <taxon>Glomeromycotina</taxon>
        <taxon>Glomeromycetes</taxon>
        <taxon>Archaeosporales</taxon>
        <taxon>Ambisporaceae</taxon>
        <taxon>Ambispora</taxon>
    </lineage>
</organism>
<feature type="transmembrane region" description="Helical" evidence="8">
    <location>
        <begin position="282"/>
        <end position="303"/>
    </location>
</feature>
<dbReference type="GO" id="GO:0008519">
    <property type="term" value="F:ammonium channel activity"/>
    <property type="evidence" value="ECO:0007669"/>
    <property type="project" value="InterPro"/>
</dbReference>
<gene>
    <name evidence="10" type="ORF">ALEPTO_LOCUS3880</name>
</gene>
<evidence type="ECO:0000256" key="4">
    <source>
        <dbReference type="ARBA" id="ARBA00022692"/>
    </source>
</evidence>
<dbReference type="GO" id="GO:0005886">
    <property type="term" value="C:plasma membrane"/>
    <property type="evidence" value="ECO:0007669"/>
    <property type="project" value="UniProtKB-SubCell"/>
</dbReference>